<sequence length="221" mass="23951">MQPCSTGPDNWRLQSATLNQVGGQVGKKEGVGSGIQCPGEQCNLWILNRCTEGHRCILEDPSRRFEQGGQGRCTPEDNTETSHTSVSATSPPQCASVTCDPSTCEEVDCRCGTYKGYCGCCDYCHTCPGEECTALFSDTCAEGYRCVLDNAEQSFENGGTGHCKCPNEVCTSLPRDPCTEGYHCTLDDAEQHFVTGGTGHCRPHNETATPVLHHTHEEHHS</sequence>
<comment type="caution">
    <text evidence="1">The sequence shown here is derived from an EMBL/GenBank/DDBJ whole genome shotgun (WGS) entry which is preliminary data.</text>
</comment>
<keyword evidence="2" id="KW-1185">Reference proteome</keyword>
<dbReference type="EMBL" id="CM023474">
    <property type="protein sequence ID" value="KAH7949497.1"/>
    <property type="molecule type" value="Genomic_DNA"/>
</dbReference>
<evidence type="ECO:0000313" key="1">
    <source>
        <dbReference type="EMBL" id="KAH7949497.1"/>
    </source>
</evidence>
<reference evidence="1" key="1">
    <citation type="submission" date="2020-05" db="EMBL/GenBank/DDBJ databases">
        <title>Large-scale comparative analyses of tick genomes elucidate their genetic diversity and vector capacities.</title>
        <authorList>
            <person name="Jia N."/>
            <person name="Wang J."/>
            <person name="Shi W."/>
            <person name="Du L."/>
            <person name="Sun Y."/>
            <person name="Zhan W."/>
            <person name="Jiang J."/>
            <person name="Wang Q."/>
            <person name="Zhang B."/>
            <person name="Ji P."/>
            <person name="Sakyi L.B."/>
            <person name="Cui X."/>
            <person name="Yuan T."/>
            <person name="Jiang B."/>
            <person name="Yang W."/>
            <person name="Lam T.T.-Y."/>
            <person name="Chang Q."/>
            <person name="Ding S."/>
            <person name="Wang X."/>
            <person name="Zhu J."/>
            <person name="Ruan X."/>
            <person name="Zhao L."/>
            <person name="Wei J."/>
            <person name="Que T."/>
            <person name="Du C."/>
            <person name="Cheng J."/>
            <person name="Dai P."/>
            <person name="Han X."/>
            <person name="Huang E."/>
            <person name="Gao Y."/>
            <person name="Liu J."/>
            <person name="Shao H."/>
            <person name="Ye R."/>
            <person name="Li L."/>
            <person name="Wei W."/>
            <person name="Wang X."/>
            <person name="Wang C."/>
            <person name="Yang T."/>
            <person name="Huo Q."/>
            <person name="Li W."/>
            <person name="Guo W."/>
            <person name="Chen H."/>
            <person name="Zhou L."/>
            <person name="Ni X."/>
            <person name="Tian J."/>
            <person name="Zhou Y."/>
            <person name="Sheng Y."/>
            <person name="Liu T."/>
            <person name="Pan Y."/>
            <person name="Xia L."/>
            <person name="Li J."/>
            <person name="Zhao F."/>
            <person name="Cao W."/>
        </authorList>
    </citation>
    <scope>NUCLEOTIDE SEQUENCE</scope>
    <source>
        <strain evidence="1">Dsil-2018</strain>
    </source>
</reference>
<protein>
    <submittedName>
        <fullName evidence="1">Uncharacterized protein</fullName>
    </submittedName>
</protein>
<name>A0ACB8CR49_DERSI</name>
<gene>
    <name evidence="1" type="ORF">HPB49_011517</name>
</gene>
<organism evidence="1 2">
    <name type="scientific">Dermacentor silvarum</name>
    <name type="common">Tick</name>
    <dbReference type="NCBI Taxonomy" id="543639"/>
    <lineage>
        <taxon>Eukaryota</taxon>
        <taxon>Metazoa</taxon>
        <taxon>Ecdysozoa</taxon>
        <taxon>Arthropoda</taxon>
        <taxon>Chelicerata</taxon>
        <taxon>Arachnida</taxon>
        <taxon>Acari</taxon>
        <taxon>Parasitiformes</taxon>
        <taxon>Ixodida</taxon>
        <taxon>Ixodoidea</taxon>
        <taxon>Ixodidae</taxon>
        <taxon>Rhipicephalinae</taxon>
        <taxon>Dermacentor</taxon>
    </lineage>
</organism>
<accession>A0ACB8CR49</accession>
<evidence type="ECO:0000313" key="2">
    <source>
        <dbReference type="Proteomes" id="UP000821865"/>
    </source>
</evidence>
<proteinExistence type="predicted"/>
<dbReference type="Proteomes" id="UP000821865">
    <property type="component" value="Chromosome 5"/>
</dbReference>